<dbReference type="InParanoid" id="A0A061EFP4"/>
<dbReference type="HOGENOM" id="CLU_2175641_0_0_1"/>
<dbReference type="AlphaFoldDB" id="A0A061EFP4"/>
<organism evidence="1 2">
    <name type="scientific">Theobroma cacao</name>
    <name type="common">Cacao</name>
    <name type="synonym">Cocoa</name>
    <dbReference type="NCBI Taxonomy" id="3641"/>
    <lineage>
        <taxon>Eukaryota</taxon>
        <taxon>Viridiplantae</taxon>
        <taxon>Streptophyta</taxon>
        <taxon>Embryophyta</taxon>
        <taxon>Tracheophyta</taxon>
        <taxon>Spermatophyta</taxon>
        <taxon>Magnoliopsida</taxon>
        <taxon>eudicotyledons</taxon>
        <taxon>Gunneridae</taxon>
        <taxon>Pentapetalae</taxon>
        <taxon>rosids</taxon>
        <taxon>malvids</taxon>
        <taxon>Malvales</taxon>
        <taxon>Malvaceae</taxon>
        <taxon>Byttnerioideae</taxon>
        <taxon>Theobroma</taxon>
    </lineage>
</organism>
<sequence>MKRLDVEDEDDLTFHTLAHTRTSFLTVPLRIPTPSTLEETTLGGWGANCATVWIGGVGGVDYVSWLGLATHRGGKARTQGNGVRSTRWQVRQRLGAKDRAWLRLPPILSL</sequence>
<accession>A0A061EFP4</accession>
<protein>
    <submittedName>
        <fullName evidence="1">Uncharacterized protein</fullName>
    </submittedName>
</protein>
<reference evidence="1 2" key="1">
    <citation type="journal article" date="2013" name="Genome Biol.">
        <title>The genome sequence of the most widely cultivated cacao type and its use to identify candidate genes regulating pod color.</title>
        <authorList>
            <person name="Motamayor J.C."/>
            <person name="Mockaitis K."/>
            <person name="Schmutz J."/>
            <person name="Haiminen N."/>
            <person name="Iii D.L."/>
            <person name="Cornejo O."/>
            <person name="Findley S.D."/>
            <person name="Zheng P."/>
            <person name="Utro F."/>
            <person name="Royaert S."/>
            <person name="Saski C."/>
            <person name="Jenkins J."/>
            <person name="Podicheti R."/>
            <person name="Zhao M."/>
            <person name="Scheffler B.E."/>
            <person name="Stack J.C."/>
            <person name="Feltus F.A."/>
            <person name="Mustiga G.M."/>
            <person name="Amores F."/>
            <person name="Phillips W."/>
            <person name="Marelli J.P."/>
            <person name="May G.D."/>
            <person name="Shapiro H."/>
            <person name="Ma J."/>
            <person name="Bustamante C.D."/>
            <person name="Schnell R.J."/>
            <person name="Main D."/>
            <person name="Gilbert D."/>
            <person name="Parida L."/>
            <person name="Kuhn D.N."/>
        </authorList>
    </citation>
    <scope>NUCLEOTIDE SEQUENCE [LARGE SCALE GENOMIC DNA]</scope>
    <source>
        <strain evidence="2">cv. Matina 1-6</strain>
    </source>
</reference>
<evidence type="ECO:0000313" key="1">
    <source>
        <dbReference type="EMBL" id="EOY03172.1"/>
    </source>
</evidence>
<gene>
    <name evidence="1" type="ORF">TCM_017745</name>
</gene>
<dbReference type="Gramene" id="EOY03172">
    <property type="protein sequence ID" value="EOY03172"/>
    <property type="gene ID" value="TCM_017745"/>
</dbReference>
<name>A0A061EFP4_THECC</name>
<dbReference type="Proteomes" id="UP000026915">
    <property type="component" value="Chromosome 4"/>
</dbReference>
<keyword evidence="2" id="KW-1185">Reference proteome</keyword>
<evidence type="ECO:0000313" key="2">
    <source>
        <dbReference type="Proteomes" id="UP000026915"/>
    </source>
</evidence>
<proteinExistence type="predicted"/>
<dbReference type="EMBL" id="CM001882">
    <property type="protein sequence ID" value="EOY03172.1"/>
    <property type="molecule type" value="Genomic_DNA"/>
</dbReference>